<dbReference type="GO" id="GO:0032259">
    <property type="term" value="P:methylation"/>
    <property type="evidence" value="ECO:0007669"/>
    <property type="project" value="UniProtKB-KW"/>
</dbReference>
<dbReference type="RefSeq" id="WP_070110767.1">
    <property type="nucleotide sequence ID" value="NZ_LZFO01000029.1"/>
</dbReference>
<dbReference type="InterPro" id="IPR051537">
    <property type="entry name" value="DNA_Adenine_Mtase"/>
</dbReference>
<feature type="domain" description="DNA methylase adenine-specific" evidence="9">
    <location>
        <begin position="120"/>
        <end position="408"/>
    </location>
</feature>
<dbReference type="EMBL" id="LZFO01000029">
    <property type="protein sequence ID" value="OFI05350.1"/>
    <property type="molecule type" value="Genomic_DNA"/>
</dbReference>
<dbReference type="SMR" id="A0A1E8EX45"/>
<dbReference type="AlphaFoldDB" id="A0A1E8EX45"/>
<evidence type="ECO:0000256" key="4">
    <source>
        <dbReference type="ARBA" id="ARBA00022691"/>
    </source>
</evidence>
<dbReference type="Gene3D" id="3.40.50.150">
    <property type="entry name" value="Vaccinia Virus protein VP39"/>
    <property type="match status" value="1"/>
</dbReference>
<evidence type="ECO:0000256" key="6">
    <source>
        <dbReference type="ARBA" id="ARBA00023125"/>
    </source>
</evidence>
<dbReference type="EC" id="2.1.1.72" evidence="1"/>
<dbReference type="GO" id="GO:0009307">
    <property type="term" value="P:DNA restriction-modification system"/>
    <property type="evidence" value="ECO:0007669"/>
    <property type="project" value="UniProtKB-KW"/>
</dbReference>
<gene>
    <name evidence="10" type="ORF">CLOACE_17980</name>
</gene>
<keyword evidence="8" id="KW-0175">Coiled coil</keyword>
<dbReference type="PANTHER" id="PTHR42933">
    <property type="entry name" value="SLR6095 PROTEIN"/>
    <property type="match status" value="1"/>
</dbReference>
<reference evidence="10 11" key="1">
    <citation type="submission" date="2016-06" db="EMBL/GenBank/DDBJ databases">
        <title>Genome sequence of Clostridium acetireducens DSM 10703.</title>
        <authorList>
            <person name="Poehlein A."/>
            <person name="Fluechter S."/>
            <person name="Duerre P."/>
            <person name="Daniel R."/>
        </authorList>
    </citation>
    <scope>NUCLEOTIDE SEQUENCE [LARGE SCALE GENOMIC DNA]</scope>
    <source>
        <strain evidence="10 11">DSM 10703</strain>
    </source>
</reference>
<dbReference type="SUPFAM" id="SSF53335">
    <property type="entry name" value="S-adenosyl-L-methionine-dependent methyltransferases"/>
    <property type="match status" value="1"/>
</dbReference>
<keyword evidence="11" id="KW-1185">Reference proteome</keyword>
<protein>
    <recommendedName>
        <fullName evidence="1">site-specific DNA-methyltransferase (adenine-specific)</fullName>
        <ecNumber evidence="1">2.1.1.72</ecNumber>
    </recommendedName>
</protein>
<keyword evidence="4" id="KW-0949">S-adenosyl-L-methionine</keyword>
<dbReference type="GO" id="GO:0003677">
    <property type="term" value="F:DNA binding"/>
    <property type="evidence" value="ECO:0007669"/>
    <property type="project" value="UniProtKB-KW"/>
</dbReference>
<evidence type="ECO:0000256" key="2">
    <source>
        <dbReference type="ARBA" id="ARBA00022603"/>
    </source>
</evidence>
<evidence type="ECO:0000313" key="11">
    <source>
        <dbReference type="Proteomes" id="UP000175744"/>
    </source>
</evidence>
<dbReference type="STRING" id="1121290.CLAOCE_17980"/>
<evidence type="ECO:0000313" key="10">
    <source>
        <dbReference type="EMBL" id="OFI05350.1"/>
    </source>
</evidence>
<accession>A0A1E8EX45</accession>
<evidence type="ECO:0000256" key="3">
    <source>
        <dbReference type="ARBA" id="ARBA00022679"/>
    </source>
</evidence>
<organism evidence="10 11">
    <name type="scientific">Clostridium acetireducens DSM 10703</name>
    <dbReference type="NCBI Taxonomy" id="1121290"/>
    <lineage>
        <taxon>Bacteria</taxon>
        <taxon>Bacillati</taxon>
        <taxon>Bacillota</taxon>
        <taxon>Clostridia</taxon>
        <taxon>Eubacteriales</taxon>
        <taxon>Clostridiaceae</taxon>
        <taxon>Clostridium</taxon>
    </lineage>
</organism>
<comment type="catalytic activity">
    <reaction evidence="7">
        <text>a 2'-deoxyadenosine in DNA + S-adenosyl-L-methionine = an N(6)-methyl-2'-deoxyadenosine in DNA + S-adenosyl-L-homocysteine + H(+)</text>
        <dbReference type="Rhea" id="RHEA:15197"/>
        <dbReference type="Rhea" id="RHEA-COMP:12418"/>
        <dbReference type="Rhea" id="RHEA-COMP:12419"/>
        <dbReference type="ChEBI" id="CHEBI:15378"/>
        <dbReference type="ChEBI" id="CHEBI:57856"/>
        <dbReference type="ChEBI" id="CHEBI:59789"/>
        <dbReference type="ChEBI" id="CHEBI:90615"/>
        <dbReference type="ChEBI" id="CHEBI:90616"/>
        <dbReference type="EC" id="2.1.1.72"/>
    </reaction>
</comment>
<dbReference type="PANTHER" id="PTHR42933:SF3">
    <property type="entry name" value="TYPE I RESTRICTION ENZYME MJAVIII METHYLASE SUBUNIT"/>
    <property type="match status" value="1"/>
</dbReference>
<proteinExistence type="predicted"/>
<dbReference type="InterPro" id="IPR003356">
    <property type="entry name" value="DNA_methylase_A-5"/>
</dbReference>
<dbReference type="OrthoDB" id="9814572at2"/>
<evidence type="ECO:0000256" key="8">
    <source>
        <dbReference type="SAM" id="Coils"/>
    </source>
</evidence>
<keyword evidence="5" id="KW-0680">Restriction system</keyword>
<comment type="caution">
    <text evidence="10">The sequence shown here is derived from an EMBL/GenBank/DDBJ whole genome shotgun (WGS) entry which is preliminary data.</text>
</comment>
<feature type="coiled-coil region" evidence="8">
    <location>
        <begin position="568"/>
        <end position="609"/>
    </location>
</feature>
<evidence type="ECO:0000256" key="7">
    <source>
        <dbReference type="ARBA" id="ARBA00047942"/>
    </source>
</evidence>
<sequence>MKSLTLAHDIFRGEYVLDNWSKRKLIASISATKVILENKERLNVDINDDWTYASLNKENLISVLKEIELLTKLSCFNNSDGIEVLKTMKDSDFDKFINIINSSVNSNDIISYCKELRVTANVDGKMYDYTTKYGVLDVPVSIINPTIDNTIIDSFNGESGTEITIKEFLNLSDEYGYKLKYYGQEVNSESHAIGELINFLITGNKNRIVLGDSLINPAFTNDNNLIKYDIAISNPSFMMKIDKNTLSKDIYGRFKYGLTNNSDWVVVSHILSTIKDTGKAAVLLPIGALFRGGAEERIRKSIINEDLIEAVIRIPGSVLSYTNIVTCWVIFNKDKEEDRKGKIQFIDLTDYVESIDRRNNTISKEGVNDAVKAYKKMQENSISFFLGMKKIEEKQYDLNAFDYIKSEKLIESVSHINMTELCRVAQIRRGVQVNKGKLDALNTGSERTHYLISIGNIVDGKIVFEESNKIRIERKWEGVYEVKKGDLLVTSKGTQFKVALVDKDMKGIVSANLFIVRAYEDKYIPEVLKYYLESELGQSLVEGIIKGTAIKSISHKDIEKLSVPDIDIKVQEKVVKKIRKSNEEYNKRLEEAKRIYNEEQKDIKKALNLIN</sequence>
<evidence type="ECO:0000259" key="9">
    <source>
        <dbReference type="Pfam" id="PF02384"/>
    </source>
</evidence>
<dbReference type="SUPFAM" id="SSF116734">
    <property type="entry name" value="DNA methylase specificity domain"/>
    <property type="match status" value="1"/>
</dbReference>
<dbReference type="Gene3D" id="3.90.220.20">
    <property type="entry name" value="DNA methylase specificity domains"/>
    <property type="match status" value="1"/>
</dbReference>
<dbReference type="InterPro" id="IPR029063">
    <property type="entry name" value="SAM-dependent_MTases_sf"/>
</dbReference>
<keyword evidence="3 10" id="KW-0808">Transferase</keyword>
<keyword evidence="6" id="KW-0238">DNA-binding</keyword>
<dbReference type="GO" id="GO:0008170">
    <property type="term" value="F:N-methyltransferase activity"/>
    <property type="evidence" value="ECO:0007669"/>
    <property type="project" value="InterPro"/>
</dbReference>
<evidence type="ECO:0000256" key="5">
    <source>
        <dbReference type="ARBA" id="ARBA00022747"/>
    </source>
</evidence>
<dbReference type="GO" id="GO:0009007">
    <property type="term" value="F:site-specific DNA-methyltransferase (adenine-specific) activity"/>
    <property type="evidence" value="ECO:0007669"/>
    <property type="project" value="UniProtKB-EC"/>
</dbReference>
<dbReference type="InterPro" id="IPR044946">
    <property type="entry name" value="Restrct_endonuc_typeI_TRD_sf"/>
</dbReference>
<name>A0A1E8EX45_9CLOT</name>
<dbReference type="Pfam" id="PF02384">
    <property type="entry name" value="N6_Mtase"/>
    <property type="match status" value="1"/>
</dbReference>
<keyword evidence="2 10" id="KW-0489">Methyltransferase</keyword>
<dbReference type="Proteomes" id="UP000175744">
    <property type="component" value="Unassembled WGS sequence"/>
</dbReference>
<evidence type="ECO:0000256" key="1">
    <source>
        <dbReference type="ARBA" id="ARBA00011900"/>
    </source>
</evidence>